<protein>
    <recommendedName>
        <fullName evidence="11">Homeobox domain-containing protein</fullName>
    </recommendedName>
</protein>
<feature type="region of interest" description="Disordered" evidence="10">
    <location>
        <begin position="28"/>
        <end position="53"/>
    </location>
</feature>
<dbReference type="InterPro" id="IPR043565">
    <property type="entry name" value="PAX_fam"/>
</dbReference>
<dbReference type="InterPro" id="IPR001356">
    <property type="entry name" value="HD"/>
</dbReference>
<dbReference type="SMART" id="SM00389">
    <property type="entry name" value="HOX"/>
    <property type="match status" value="1"/>
</dbReference>
<keyword evidence="7 8" id="KW-0539">Nucleus</keyword>
<dbReference type="GO" id="GO:0000981">
    <property type="term" value="F:DNA-binding transcription factor activity, RNA polymerase II-specific"/>
    <property type="evidence" value="ECO:0007669"/>
    <property type="project" value="TreeGrafter"/>
</dbReference>
<feature type="DNA-binding region" description="Homeobox" evidence="8">
    <location>
        <begin position="46"/>
        <end position="105"/>
    </location>
</feature>
<dbReference type="Pfam" id="PF00046">
    <property type="entry name" value="Homeodomain"/>
    <property type="match status" value="1"/>
</dbReference>
<keyword evidence="6" id="KW-0804">Transcription</keyword>
<name>A0A7J7V3N3_MYOMY</name>
<evidence type="ECO:0000256" key="5">
    <source>
        <dbReference type="ARBA" id="ARBA00023125"/>
    </source>
</evidence>
<dbReference type="PROSITE" id="PS50071">
    <property type="entry name" value="HOMEOBOX_2"/>
    <property type="match status" value="1"/>
</dbReference>
<gene>
    <name evidence="12" type="ORF">mMyoMyo1_008512</name>
</gene>
<feature type="domain" description="Homeobox" evidence="11">
    <location>
        <begin position="44"/>
        <end position="104"/>
    </location>
</feature>
<keyword evidence="8 9" id="KW-0371">Homeobox</keyword>
<reference evidence="12 13" key="1">
    <citation type="journal article" date="2020" name="Nature">
        <title>Six reference-quality genomes reveal evolution of bat adaptations.</title>
        <authorList>
            <person name="Jebb D."/>
            <person name="Huang Z."/>
            <person name="Pippel M."/>
            <person name="Hughes G.M."/>
            <person name="Lavrichenko K."/>
            <person name="Devanna P."/>
            <person name="Winkler S."/>
            <person name="Jermiin L.S."/>
            <person name="Skirmuntt E.C."/>
            <person name="Katzourakis A."/>
            <person name="Burkitt-Gray L."/>
            <person name="Ray D.A."/>
            <person name="Sullivan K.A.M."/>
            <person name="Roscito J.G."/>
            <person name="Kirilenko B.M."/>
            <person name="Davalos L.M."/>
            <person name="Corthals A.P."/>
            <person name="Power M.L."/>
            <person name="Jones G."/>
            <person name="Ransome R.D."/>
            <person name="Dechmann D.K.N."/>
            <person name="Locatelli A.G."/>
            <person name="Puechmaille S.J."/>
            <person name="Fedrigo O."/>
            <person name="Jarvis E.D."/>
            <person name="Hiller M."/>
            <person name="Vernes S.C."/>
            <person name="Myers E.W."/>
            <person name="Teeling E.C."/>
        </authorList>
    </citation>
    <scope>NUCLEOTIDE SEQUENCE [LARGE SCALE GENOMIC DNA]</scope>
    <source>
        <strain evidence="12">MMyoMyo1</strain>
        <tissue evidence="12">Flight muscle</tissue>
    </source>
</reference>
<dbReference type="GO" id="GO:0005634">
    <property type="term" value="C:nucleus"/>
    <property type="evidence" value="ECO:0007669"/>
    <property type="project" value="UniProtKB-SubCell"/>
</dbReference>
<keyword evidence="5 8" id="KW-0238">DNA-binding</keyword>
<comment type="caution">
    <text evidence="12">The sequence shown here is derived from an EMBL/GenBank/DDBJ whole genome shotgun (WGS) entry which is preliminary data.</text>
</comment>
<dbReference type="AlphaFoldDB" id="A0A7J7V3N3"/>
<evidence type="ECO:0000313" key="12">
    <source>
        <dbReference type="EMBL" id="KAF6319775.1"/>
    </source>
</evidence>
<evidence type="ECO:0000256" key="3">
    <source>
        <dbReference type="ARBA" id="ARBA00022473"/>
    </source>
</evidence>
<comment type="subcellular location">
    <subcellularLocation>
        <location evidence="1 8 9">Nucleus</location>
    </subcellularLocation>
</comment>
<evidence type="ECO:0000259" key="11">
    <source>
        <dbReference type="PROSITE" id="PS50071"/>
    </source>
</evidence>
<dbReference type="VEuPathDB" id="HostDB:GeneID_118662130"/>
<evidence type="ECO:0000256" key="10">
    <source>
        <dbReference type="SAM" id="MobiDB-lite"/>
    </source>
</evidence>
<proteinExistence type="inferred from homology"/>
<accession>A0A7J7V3N3</accession>
<feature type="region of interest" description="Disordered" evidence="10">
    <location>
        <begin position="105"/>
        <end position="129"/>
    </location>
</feature>
<organism evidence="12 13">
    <name type="scientific">Myotis myotis</name>
    <name type="common">Greater mouse-eared bat</name>
    <name type="synonym">Vespertilio myotis</name>
    <dbReference type="NCBI Taxonomy" id="51298"/>
    <lineage>
        <taxon>Eukaryota</taxon>
        <taxon>Metazoa</taxon>
        <taxon>Chordata</taxon>
        <taxon>Craniata</taxon>
        <taxon>Vertebrata</taxon>
        <taxon>Euteleostomi</taxon>
        <taxon>Mammalia</taxon>
        <taxon>Eutheria</taxon>
        <taxon>Laurasiatheria</taxon>
        <taxon>Chiroptera</taxon>
        <taxon>Yangochiroptera</taxon>
        <taxon>Vespertilionidae</taxon>
        <taxon>Myotis</taxon>
    </lineage>
</organism>
<dbReference type="CDD" id="cd00086">
    <property type="entry name" value="homeodomain"/>
    <property type="match status" value="1"/>
</dbReference>
<dbReference type="PANTHER" id="PTHR45636">
    <property type="entry name" value="PAIRED BOX PROTEIN PAX-6-RELATED-RELATED"/>
    <property type="match status" value="1"/>
</dbReference>
<dbReference type="PANTHER" id="PTHR45636:SF17">
    <property type="entry name" value="PAIRED BOX PROTEIN PAX-3"/>
    <property type="match status" value="1"/>
</dbReference>
<evidence type="ECO:0000256" key="2">
    <source>
        <dbReference type="ARBA" id="ARBA00005733"/>
    </source>
</evidence>
<evidence type="ECO:0000313" key="13">
    <source>
        <dbReference type="Proteomes" id="UP000527355"/>
    </source>
</evidence>
<keyword evidence="4" id="KW-0805">Transcription regulation</keyword>
<evidence type="ECO:0000256" key="4">
    <source>
        <dbReference type="ARBA" id="ARBA00023015"/>
    </source>
</evidence>
<evidence type="ECO:0000256" key="6">
    <source>
        <dbReference type="ARBA" id="ARBA00023163"/>
    </source>
</evidence>
<sequence>MLLFFHTVNKFQDSLLCPFFIKASAPQLDEGSDIDSDPDLPLKRKQRRSRTTFTAEQLEELERSVERTHCPEMCPRREWAQGAKLTEAWAQVWFSNCCARRKEQAGGQSTDGFQPPHGGGGGPLHFPAHLADMPAVGDLVPAHRYSTRFGGKESKRISR</sequence>
<keyword evidence="13" id="KW-1185">Reference proteome</keyword>
<comment type="similarity">
    <text evidence="2">Belongs to the paired homeobox family.</text>
</comment>
<dbReference type="InterPro" id="IPR009057">
    <property type="entry name" value="Homeodomain-like_sf"/>
</dbReference>
<evidence type="ECO:0000256" key="8">
    <source>
        <dbReference type="PROSITE-ProRule" id="PRU00108"/>
    </source>
</evidence>
<keyword evidence="3" id="KW-0217">Developmental protein</keyword>
<dbReference type="SUPFAM" id="SSF46689">
    <property type="entry name" value="Homeodomain-like"/>
    <property type="match status" value="1"/>
</dbReference>
<dbReference type="Proteomes" id="UP000527355">
    <property type="component" value="Unassembled WGS sequence"/>
</dbReference>
<dbReference type="Gene3D" id="1.10.10.60">
    <property type="entry name" value="Homeodomain-like"/>
    <property type="match status" value="1"/>
</dbReference>
<dbReference type="GO" id="GO:0000978">
    <property type="term" value="F:RNA polymerase II cis-regulatory region sequence-specific DNA binding"/>
    <property type="evidence" value="ECO:0007669"/>
    <property type="project" value="TreeGrafter"/>
</dbReference>
<evidence type="ECO:0000256" key="7">
    <source>
        <dbReference type="ARBA" id="ARBA00023242"/>
    </source>
</evidence>
<dbReference type="EMBL" id="JABWUV010000011">
    <property type="protein sequence ID" value="KAF6319775.1"/>
    <property type="molecule type" value="Genomic_DNA"/>
</dbReference>
<evidence type="ECO:0000256" key="9">
    <source>
        <dbReference type="RuleBase" id="RU000682"/>
    </source>
</evidence>
<evidence type="ECO:0000256" key="1">
    <source>
        <dbReference type="ARBA" id="ARBA00004123"/>
    </source>
</evidence>